<organism evidence="2 3">
    <name type="scientific">Pristionchus pacificus</name>
    <name type="common">Parasitic nematode worm</name>
    <dbReference type="NCBI Taxonomy" id="54126"/>
    <lineage>
        <taxon>Eukaryota</taxon>
        <taxon>Metazoa</taxon>
        <taxon>Ecdysozoa</taxon>
        <taxon>Nematoda</taxon>
        <taxon>Chromadorea</taxon>
        <taxon>Rhabditida</taxon>
        <taxon>Rhabditina</taxon>
        <taxon>Diplogasteromorpha</taxon>
        <taxon>Diplogasteroidea</taxon>
        <taxon>Neodiplogasteridae</taxon>
        <taxon>Pristionchus</taxon>
    </lineage>
</organism>
<dbReference type="AlphaFoldDB" id="A0A2A6CBV1"/>
<evidence type="ECO:0000313" key="2">
    <source>
        <dbReference type="EnsemblMetazoa" id="PPA07236.1"/>
    </source>
</evidence>
<dbReference type="Proteomes" id="UP000005239">
    <property type="component" value="Unassembled WGS sequence"/>
</dbReference>
<feature type="compositionally biased region" description="Low complexity" evidence="1">
    <location>
        <begin position="89"/>
        <end position="104"/>
    </location>
</feature>
<accession>A0A2A6CBV1</accession>
<reference evidence="2" key="2">
    <citation type="submission" date="2022-06" db="UniProtKB">
        <authorList>
            <consortium name="EnsemblMetazoa"/>
        </authorList>
    </citation>
    <scope>IDENTIFICATION</scope>
    <source>
        <strain evidence="2">PS312</strain>
    </source>
</reference>
<evidence type="ECO:0000256" key="1">
    <source>
        <dbReference type="SAM" id="MobiDB-lite"/>
    </source>
</evidence>
<feature type="region of interest" description="Disordered" evidence="1">
    <location>
        <begin position="77"/>
        <end position="104"/>
    </location>
</feature>
<gene>
    <name evidence="2" type="primary">WBGene00096790</name>
</gene>
<dbReference type="EnsemblMetazoa" id="PPA07236.1">
    <property type="protein sequence ID" value="PPA07236.1"/>
    <property type="gene ID" value="WBGene00096790"/>
</dbReference>
<protein>
    <submittedName>
        <fullName evidence="2">Uncharacterized protein</fullName>
    </submittedName>
</protein>
<keyword evidence="3" id="KW-1185">Reference proteome</keyword>
<reference evidence="3" key="1">
    <citation type="journal article" date="2008" name="Nat. Genet.">
        <title>The Pristionchus pacificus genome provides a unique perspective on nematode lifestyle and parasitism.</title>
        <authorList>
            <person name="Dieterich C."/>
            <person name="Clifton S.W."/>
            <person name="Schuster L.N."/>
            <person name="Chinwalla A."/>
            <person name="Delehaunty K."/>
            <person name="Dinkelacker I."/>
            <person name="Fulton L."/>
            <person name="Fulton R."/>
            <person name="Godfrey J."/>
            <person name="Minx P."/>
            <person name="Mitreva M."/>
            <person name="Roeseler W."/>
            <person name="Tian H."/>
            <person name="Witte H."/>
            <person name="Yang S.P."/>
            <person name="Wilson R.K."/>
            <person name="Sommer R.J."/>
        </authorList>
    </citation>
    <scope>NUCLEOTIDE SEQUENCE [LARGE SCALE GENOMIC DNA]</scope>
    <source>
        <strain evidence="3">PS312</strain>
    </source>
</reference>
<sequence length="651" mass="72544">MPDKEMTMESKLVAPPRVPFLPRRPTVFFTHPLPHPLFFRSPTVTTPKRRSSSIARRSTAAPVTTTLSPIIVTSTTISPSRTTHRRTTPHSIPTTLIPPTTTIPPITTLSTPRSGMTIRSFEKITVEKGRTRRTRVRAEVLLKGKVVEEIRFKRDGEVDFDRRKRDIARRAIFSPSVQHFVSKDRSTVVTTSNSETDDILVIMQDTAPGTTSVFSNADRKIKKAYEEGLNGVEEIFDEIGSSLVRDLPHAGEAFEAAKKDLNKKMNGFKVEGAKTRNIAVRKAIELAATTDDGTANAMKESMKEYFVYDNSFVMMDGLLYSMPVVYSIVQSTTTPIQNSVNQMHGAVENYVTESLSGLREKMPPLTKTTEEIEKAMKKLLNDLTEKTNKKISGMISYETLDAINDMNPTDTQSVSVIQTGPGFSYVTLSSSAPSFSKSLNGTEERAKNAVDEYRKELEPYINGKMLSPEIFGNVPSHTEKTKSLNELLDKLSHKVDDFLHKDHPKSSVEAAKAIQSKPEEKEKLNEAMENATMYSYVPMLYNGWYTLAPVAFTQASDLATATSNQLNSFKGQAVNYAYSLLMDIFGQYQLALVPIEQAVSNMTETGSNIDSKLHETLPFAIAQATTEMPKDKKTALQQIVYSYVPTYPFFG</sequence>
<name>A0A2A6CBV1_PRIPA</name>
<evidence type="ECO:0000313" key="3">
    <source>
        <dbReference type="Proteomes" id="UP000005239"/>
    </source>
</evidence>
<proteinExistence type="predicted"/>
<accession>A0A8R1Y7M3</accession>